<accession>A0A8X6FLE3</accession>
<evidence type="ECO:0000313" key="2">
    <source>
        <dbReference type="Proteomes" id="UP000887116"/>
    </source>
</evidence>
<name>A0A8X6FLE3_TRICU</name>
<proteinExistence type="predicted"/>
<evidence type="ECO:0000313" key="1">
    <source>
        <dbReference type="EMBL" id="GFQ83021.1"/>
    </source>
</evidence>
<protein>
    <submittedName>
        <fullName evidence="1">Uncharacterized protein</fullName>
    </submittedName>
</protein>
<sequence>MWKVLGLYGCGLYGCGMYDVDSTGVKGLYGCGRTLRVWKDSTVMEGLYECGKTQTGVEGLYGRAMRRDCMMKKTETV</sequence>
<dbReference type="PROSITE" id="PS51257">
    <property type="entry name" value="PROKAR_LIPOPROTEIN"/>
    <property type="match status" value="1"/>
</dbReference>
<reference evidence="1" key="1">
    <citation type="submission" date="2020-07" db="EMBL/GenBank/DDBJ databases">
        <title>Multicomponent nature underlies the extraordinary mechanical properties of spider dragline silk.</title>
        <authorList>
            <person name="Kono N."/>
            <person name="Nakamura H."/>
            <person name="Mori M."/>
            <person name="Yoshida Y."/>
            <person name="Ohtoshi R."/>
            <person name="Malay A.D."/>
            <person name="Moran D.A.P."/>
            <person name="Tomita M."/>
            <person name="Numata K."/>
            <person name="Arakawa K."/>
        </authorList>
    </citation>
    <scope>NUCLEOTIDE SEQUENCE</scope>
</reference>
<gene>
    <name evidence="1" type="ORF">TNCT_391951</name>
</gene>
<dbReference type="AlphaFoldDB" id="A0A8X6FLE3"/>
<keyword evidence="2" id="KW-1185">Reference proteome</keyword>
<comment type="caution">
    <text evidence="1">The sequence shown here is derived from an EMBL/GenBank/DDBJ whole genome shotgun (WGS) entry which is preliminary data.</text>
</comment>
<dbReference type="Proteomes" id="UP000887116">
    <property type="component" value="Unassembled WGS sequence"/>
</dbReference>
<organism evidence="1 2">
    <name type="scientific">Trichonephila clavata</name>
    <name type="common">Joro spider</name>
    <name type="synonym">Nephila clavata</name>
    <dbReference type="NCBI Taxonomy" id="2740835"/>
    <lineage>
        <taxon>Eukaryota</taxon>
        <taxon>Metazoa</taxon>
        <taxon>Ecdysozoa</taxon>
        <taxon>Arthropoda</taxon>
        <taxon>Chelicerata</taxon>
        <taxon>Arachnida</taxon>
        <taxon>Araneae</taxon>
        <taxon>Araneomorphae</taxon>
        <taxon>Entelegynae</taxon>
        <taxon>Araneoidea</taxon>
        <taxon>Nephilidae</taxon>
        <taxon>Trichonephila</taxon>
    </lineage>
</organism>
<dbReference type="EMBL" id="BMAO01032537">
    <property type="protein sequence ID" value="GFQ83021.1"/>
    <property type="molecule type" value="Genomic_DNA"/>
</dbReference>